<feature type="chain" id="PRO_5046847588" evidence="8">
    <location>
        <begin position="18"/>
        <end position="157"/>
    </location>
</feature>
<keyword evidence="3" id="KW-0808">Transferase</keyword>
<evidence type="ECO:0000256" key="1">
    <source>
        <dbReference type="ARBA" id="ARBA00004752"/>
    </source>
</evidence>
<proteinExistence type="inferred from homology"/>
<evidence type="ECO:0000256" key="2">
    <source>
        <dbReference type="ARBA" id="ARBA00005992"/>
    </source>
</evidence>
<feature type="active site" description="Proton donor/acceptor" evidence="7">
    <location>
        <position position="110"/>
    </location>
</feature>
<evidence type="ECO:0000256" key="8">
    <source>
        <dbReference type="SAM" id="SignalP"/>
    </source>
</evidence>
<feature type="signal peptide" evidence="8">
    <location>
        <begin position="1"/>
        <end position="17"/>
    </location>
</feature>
<evidence type="ECO:0000313" key="10">
    <source>
        <dbReference type="EMBL" id="BET26545.1"/>
    </source>
</evidence>
<reference evidence="10 11" key="1">
    <citation type="submission" date="2023-10" db="EMBL/GenBank/DDBJ databases">
        <title>Complete Genome Sequence of Limnobacter thiooxidans CS-K2T, Isolated from freshwater lake sediments in Bavaria, Germany.</title>
        <authorList>
            <person name="Naruki M."/>
            <person name="Watanabe A."/>
            <person name="Warashina T."/>
            <person name="Morita T."/>
            <person name="Arakawa K."/>
        </authorList>
    </citation>
    <scope>NUCLEOTIDE SEQUENCE [LARGE SCALE GENOMIC DNA]</scope>
    <source>
        <strain evidence="10 11">CS-K2</strain>
    </source>
</reference>
<evidence type="ECO:0000256" key="7">
    <source>
        <dbReference type="PROSITE-ProRule" id="PRU01373"/>
    </source>
</evidence>
<dbReference type="PROSITE" id="PS52029">
    <property type="entry name" value="LD_TPASE"/>
    <property type="match status" value="1"/>
</dbReference>
<evidence type="ECO:0000313" key="11">
    <source>
        <dbReference type="Proteomes" id="UP001329151"/>
    </source>
</evidence>
<keyword evidence="4 7" id="KW-0133">Cell shape</keyword>
<dbReference type="Gene3D" id="2.40.440.10">
    <property type="entry name" value="L,D-transpeptidase catalytic domain-like"/>
    <property type="match status" value="1"/>
</dbReference>
<dbReference type="GO" id="GO:0008360">
    <property type="term" value="P:regulation of cell shape"/>
    <property type="evidence" value="ECO:0007669"/>
    <property type="project" value="UniProtKB-UniRule"/>
</dbReference>
<dbReference type="EMBL" id="AP028947">
    <property type="protein sequence ID" value="BET26545.1"/>
    <property type="molecule type" value="Genomic_DNA"/>
</dbReference>
<comment type="similarity">
    <text evidence="2">Belongs to the YkuD family.</text>
</comment>
<dbReference type="PANTHER" id="PTHR36699">
    <property type="entry name" value="LD-TRANSPEPTIDASE"/>
    <property type="match status" value="1"/>
</dbReference>
<dbReference type="GO" id="GO:0016740">
    <property type="term" value="F:transferase activity"/>
    <property type="evidence" value="ECO:0007669"/>
    <property type="project" value="UniProtKB-KW"/>
</dbReference>
<dbReference type="KEGG" id="lto:RGQ30_20460"/>
<evidence type="ECO:0000256" key="6">
    <source>
        <dbReference type="ARBA" id="ARBA00023316"/>
    </source>
</evidence>
<sequence length="157" mass="17611">MKSLFLILIFFSTNAIAAVDLVKVDKSDRKMYLLDGSKVVRTYDIALGANPYGHKIREGDERTPEGVYILDYLKLDSAFYKAMHVSYPNKKDIENSNSLGVSPGGFIMVHGQKNGWGLLSFIAQRFNWTNGCIALTNDQMDEFIALVGIGTKIQIRR</sequence>
<evidence type="ECO:0000256" key="3">
    <source>
        <dbReference type="ARBA" id="ARBA00022679"/>
    </source>
</evidence>
<evidence type="ECO:0000256" key="5">
    <source>
        <dbReference type="ARBA" id="ARBA00022984"/>
    </source>
</evidence>
<accession>A0AA86MEY6</accession>
<dbReference type="Pfam" id="PF03734">
    <property type="entry name" value="YkuD"/>
    <property type="match status" value="1"/>
</dbReference>
<evidence type="ECO:0000256" key="4">
    <source>
        <dbReference type="ARBA" id="ARBA00022960"/>
    </source>
</evidence>
<keyword evidence="6 7" id="KW-0961">Cell wall biogenesis/degradation</keyword>
<feature type="active site" description="Nucleophile" evidence="7">
    <location>
        <position position="132"/>
    </location>
</feature>
<dbReference type="PANTHER" id="PTHR36699:SF1">
    <property type="entry name" value="L,D-TRANSPEPTIDASE YAFK-RELATED"/>
    <property type="match status" value="1"/>
</dbReference>
<dbReference type="AlphaFoldDB" id="A0AA86MEY6"/>
<dbReference type="GO" id="GO:0009252">
    <property type="term" value="P:peptidoglycan biosynthetic process"/>
    <property type="evidence" value="ECO:0007669"/>
    <property type="project" value="UniProtKB-KW"/>
</dbReference>
<organism evidence="10 11">
    <name type="scientific">Limnobacter thiooxidans</name>
    <dbReference type="NCBI Taxonomy" id="131080"/>
    <lineage>
        <taxon>Bacteria</taxon>
        <taxon>Pseudomonadati</taxon>
        <taxon>Pseudomonadota</taxon>
        <taxon>Betaproteobacteria</taxon>
        <taxon>Burkholderiales</taxon>
        <taxon>Burkholderiaceae</taxon>
        <taxon>Limnobacter</taxon>
    </lineage>
</organism>
<keyword evidence="11" id="KW-1185">Reference proteome</keyword>
<dbReference type="RefSeq" id="WP_130555993.1">
    <property type="nucleotide sequence ID" value="NZ_AP028947.1"/>
</dbReference>
<protein>
    <submittedName>
        <fullName evidence="10">L,D-transpeptidase family protein</fullName>
    </submittedName>
</protein>
<dbReference type="GO" id="GO:0071555">
    <property type="term" value="P:cell wall organization"/>
    <property type="evidence" value="ECO:0007669"/>
    <property type="project" value="UniProtKB-UniRule"/>
</dbReference>
<dbReference type="InterPro" id="IPR005490">
    <property type="entry name" value="LD_TPept_cat_dom"/>
</dbReference>
<dbReference type="Proteomes" id="UP001329151">
    <property type="component" value="Chromosome"/>
</dbReference>
<keyword evidence="8" id="KW-0732">Signal</keyword>
<keyword evidence="5 7" id="KW-0573">Peptidoglycan synthesis</keyword>
<dbReference type="SUPFAM" id="SSF141523">
    <property type="entry name" value="L,D-transpeptidase catalytic domain-like"/>
    <property type="match status" value="1"/>
</dbReference>
<feature type="domain" description="L,D-TPase catalytic" evidence="9">
    <location>
        <begin position="20"/>
        <end position="156"/>
    </location>
</feature>
<name>A0AA86MEY6_9BURK</name>
<evidence type="ECO:0000259" key="9">
    <source>
        <dbReference type="PROSITE" id="PS52029"/>
    </source>
</evidence>
<dbReference type="InterPro" id="IPR038063">
    <property type="entry name" value="Transpep_catalytic_dom"/>
</dbReference>
<dbReference type="CDD" id="cd16913">
    <property type="entry name" value="YkuD_like"/>
    <property type="match status" value="1"/>
</dbReference>
<gene>
    <name evidence="10" type="ORF">RGQ30_20460</name>
</gene>
<comment type="pathway">
    <text evidence="1 7">Cell wall biogenesis; peptidoglycan biosynthesis.</text>
</comment>
<dbReference type="GO" id="GO:0004180">
    <property type="term" value="F:carboxypeptidase activity"/>
    <property type="evidence" value="ECO:0007669"/>
    <property type="project" value="UniProtKB-ARBA"/>
</dbReference>